<evidence type="ECO:0000259" key="5">
    <source>
        <dbReference type="PROSITE" id="PS51193"/>
    </source>
</evidence>
<dbReference type="InterPro" id="IPR014013">
    <property type="entry name" value="Helic_SF1/SF2_ATP-bd_DinG/Rad3"/>
</dbReference>
<name>A0A1T5LPK5_9FIRM</name>
<dbReference type="EMBL" id="FUZT01000007">
    <property type="protein sequence ID" value="SKC77478.1"/>
    <property type="molecule type" value="Genomic_DNA"/>
</dbReference>
<dbReference type="PANTHER" id="PTHR11472:SF34">
    <property type="entry name" value="REGULATOR OF TELOMERE ELONGATION HELICASE 1"/>
    <property type="match status" value="1"/>
</dbReference>
<evidence type="ECO:0000313" key="7">
    <source>
        <dbReference type="Proteomes" id="UP000190285"/>
    </source>
</evidence>
<feature type="domain" description="Helicase ATP-binding" evidence="5">
    <location>
        <begin position="102"/>
        <end position="377"/>
    </location>
</feature>
<sequence length="744" mass="86426">MCAINRNTHYAINKLKEKVKLEKRERGIFISRDCVVTETYTGKTYKYRVYNYITGNTKYLGYKKRAIETDGYEALLSKVADLSFYNISYPTDGEELIDYIFTTVLTSFGFKIRMEQIDLSKHMYRTMKKQAISLSDIAVGLGKTHAYLVASIVYHINNKSGMNKIINQPIVISTSSKRLQKAIVREYVPEISKMLLSHGIIDEAITAVIRKGRENYICDLRLKNYVDNLSPFKKNPKEYGILKNLIEGNHVDLDSVNRLRNYDRQRIKVISKHCRSCPENKYCRYRKLLEQMNQPKHFFQVTNHHYMIADLLKREKEGTPLLPDYKIVIYDEAHKLPDVYIDMQTLELEKSEILNLIKKIKPKNKKDKHLKSLVKHCNEVIKIVNNIFGNIKLDTLKNDEESNKYPVKDRTKLHQELRRLKNQVFNIILFIPDRKRGEQIAFEKLGDCIDMIMSNQSIIWIESPIQSKEVVIRGVPKEVNEMLGQDIFKGNKPILLTSGTLSVNGDFSYIKNILGISETTEVQEIHKLSPFNYYDNTLLYQANDIPSPKQDNDEYIMKVGNRIIQLINASYGHALVLFTSYEMMSKIYRILKDKSIHYPLFILSRGNSSAISDYRKSKNGVLLACGSIWEGINFTGDILSHLIIVKLPFLIPDPITEYKKSQINDYQKFKEDILIPQMLTKLKQGYGRAIRTETDTAVISILDIRANMQYKEAVRQALPKCKITYNIEDIKTFIQEKKDPEYFL</sequence>
<dbReference type="GO" id="GO:0006139">
    <property type="term" value="P:nucleobase-containing compound metabolic process"/>
    <property type="evidence" value="ECO:0007669"/>
    <property type="project" value="InterPro"/>
</dbReference>
<accession>A0A1T5LPK5</accession>
<evidence type="ECO:0000256" key="3">
    <source>
        <dbReference type="ARBA" id="ARBA00022840"/>
    </source>
</evidence>
<dbReference type="Proteomes" id="UP000190285">
    <property type="component" value="Unassembled WGS sequence"/>
</dbReference>
<keyword evidence="3" id="KW-0067">ATP-binding</keyword>
<dbReference type="InterPro" id="IPR006555">
    <property type="entry name" value="ATP-dep_Helicase_C"/>
</dbReference>
<gene>
    <name evidence="6" type="ORF">SAMN02194393_03140</name>
</gene>
<dbReference type="SUPFAM" id="SSF52540">
    <property type="entry name" value="P-loop containing nucleoside triphosphate hydrolases"/>
    <property type="match status" value="1"/>
</dbReference>
<organism evidence="6 7">
    <name type="scientific">Maledivibacter halophilus</name>
    <dbReference type="NCBI Taxonomy" id="36842"/>
    <lineage>
        <taxon>Bacteria</taxon>
        <taxon>Bacillati</taxon>
        <taxon>Bacillota</taxon>
        <taxon>Clostridia</taxon>
        <taxon>Peptostreptococcales</taxon>
        <taxon>Caminicellaceae</taxon>
        <taxon>Maledivibacter</taxon>
    </lineage>
</organism>
<dbReference type="STRING" id="36842.SAMN02194393_03140"/>
<dbReference type="SMART" id="SM00491">
    <property type="entry name" value="HELICc2"/>
    <property type="match status" value="1"/>
</dbReference>
<keyword evidence="1" id="KW-0547">Nucleotide-binding</keyword>
<dbReference type="GO" id="GO:0016818">
    <property type="term" value="F:hydrolase activity, acting on acid anhydrides, in phosphorus-containing anhydrides"/>
    <property type="evidence" value="ECO:0007669"/>
    <property type="project" value="InterPro"/>
</dbReference>
<dbReference type="InterPro" id="IPR027417">
    <property type="entry name" value="P-loop_NTPase"/>
</dbReference>
<dbReference type="Gene3D" id="3.40.50.300">
    <property type="entry name" value="P-loop containing nucleotide triphosphate hydrolases"/>
    <property type="match status" value="2"/>
</dbReference>
<dbReference type="RefSeq" id="WP_079492844.1">
    <property type="nucleotide sequence ID" value="NZ_FUZT01000007.1"/>
</dbReference>
<dbReference type="PANTHER" id="PTHR11472">
    <property type="entry name" value="DNA REPAIR DEAD HELICASE RAD3/XP-D SUBFAMILY MEMBER"/>
    <property type="match status" value="1"/>
</dbReference>
<dbReference type="GO" id="GO:0005524">
    <property type="term" value="F:ATP binding"/>
    <property type="evidence" value="ECO:0007669"/>
    <property type="project" value="UniProtKB-KW"/>
</dbReference>
<reference evidence="6 7" key="1">
    <citation type="submission" date="2017-02" db="EMBL/GenBank/DDBJ databases">
        <authorList>
            <person name="Peterson S.W."/>
        </authorList>
    </citation>
    <scope>NUCLEOTIDE SEQUENCE [LARGE SCALE GENOMIC DNA]</scope>
    <source>
        <strain evidence="6 7">M1</strain>
    </source>
</reference>
<dbReference type="InterPro" id="IPR045028">
    <property type="entry name" value="DinG/Rad3-like"/>
</dbReference>
<dbReference type="GO" id="GO:0003678">
    <property type="term" value="F:DNA helicase activity"/>
    <property type="evidence" value="ECO:0007669"/>
    <property type="project" value="TreeGrafter"/>
</dbReference>
<dbReference type="PROSITE" id="PS51193">
    <property type="entry name" value="HELICASE_ATP_BIND_2"/>
    <property type="match status" value="1"/>
</dbReference>
<evidence type="ECO:0000256" key="1">
    <source>
        <dbReference type="ARBA" id="ARBA00022741"/>
    </source>
</evidence>
<evidence type="ECO:0000256" key="2">
    <source>
        <dbReference type="ARBA" id="ARBA00022801"/>
    </source>
</evidence>
<evidence type="ECO:0000256" key="4">
    <source>
        <dbReference type="ARBA" id="ARBA00038058"/>
    </source>
</evidence>
<keyword evidence="2" id="KW-0378">Hydrolase</keyword>
<evidence type="ECO:0000313" key="6">
    <source>
        <dbReference type="EMBL" id="SKC77478.1"/>
    </source>
</evidence>
<dbReference type="AlphaFoldDB" id="A0A1T5LPK5"/>
<dbReference type="GO" id="GO:0003676">
    <property type="term" value="F:nucleic acid binding"/>
    <property type="evidence" value="ECO:0007669"/>
    <property type="project" value="InterPro"/>
</dbReference>
<dbReference type="Pfam" id="PF13307">
    <property type="entry name" value="Helicase_C_2"/>
    <property type="match status" value="1"/>
</dbReference>
<keyword evidence="6" id="KW-0347">Helicase</keyword>
<dbReference type="OrthoDB" id="9803913at2"/>
<comment type="similarity">
    <text evidence="4">Belongs to the helicase family. DinG subfamily.</text>
</comment>
<proteinExistence type="inferred from homology"/>
<protein>
    <submittedName>
        <fullName evidence="6">ATP-dependent DNA helicase DinG</fullName>
    </submittedName>
</protein>
<keyword evidence="7" id="KW-1185">Reference proteome</keyword>